<dbReference type="OrthoDB" id="4509126at2759"/>
<proteinExistence type="predicted"/>
<dbReference type="AlphaFoldDB" id="A0A0J6YCN0"/>
<accession>A0A0J6YCN0</accession>
<evidence type="ECO:0000313" key="2">
    <source>
        <dbReference type="EMBL" id="KMP05465.1"/>
    </source>
</evidence>
<name>A0A0J6YCN0_COCIT</name>
<gene>
    <name evidence="2" type="ORF">CIRG_05146</name>
</gene>
<protein>
    <submittedName>
        <fullName evidence="2">Uncharacterized protein</fullName>
    </submittedName>
</protein>
<feature type="region of interest" description="Disordered" evidence="1">
    <location>
        <begin position="39"/>
        <end position="58"/>
    </location>
</feature>
<feature type="compositionally biased region" description="Polar residues" evidence="1">
    <location>
        <begin position="68"/>
        <end position="85"/>
    </location>
</feature>
<sequence length="152" mass="15940">MAVQLNGTPSIELASNPDDCPSKLDEIAWLVTVLKGTIAQQGQDSGSPKNPDTAQTGTANVGINCLCQQNKQPAPNPSTGISAAPTSDPIDNEESLARYLPAEEVKAWVTNALQKNTPTEGVKVIGVGTTKTGYIIRFQDETSKDAASKDDG</sequence>
<feature type="region of interest" description="Disordered" evidence="1">
    <location>
        <begin position="68"/>
        <end position="90"/>
    </location>
</feature>
<dbReference type="EMBL" id="DS028095">
    <property type="protein sequence ID" value="KMP05465.1"/>
    <property type="molecule type" value="Genomic_DNA"/>
</dbReference>
<evidence type="ECO:0000313" key="3">
    <source>
        <dbReference type="Proteomes" id="UP000054565"/>
    </source>
</evidence>
<reference evidence="3" key="1">
    <citation type="journal article" date="2010" name="Genome Res.">
        <title>Population genomic sequencing of Coccidioides fungi reveals recent hybridization and transposon control.</title>
        <authorList>
            <person name="Neafsey D.E."/>
            <person name="Barker B.M."/>
            <person name="Sharpton T.J."/>
            <person name="Stajich J.E."/>
            <person name="Park D.J."/>
            <person name="Whiston E."/>
            <person name="Hung C.-Y."/>
            <person name="McMahan C."/>
            <person name="White J."/>
            <person name="Sykes S."/>
            <person name="Heiman D."/>
            <person name="Young S."/>
            <person name="Zeng Q."/>
            <person name="Abouelleil A."/>
            <person name="Aftuck L."/>
            <person name="Bessette D."/>
            <person name="Brown A."/>
            <person name="FitzGerald M."/>
            <person name="Lui A."/>
            <person name="Macdonald J.P."/>
            <person name="Priest M."/>
            <person name="Orbach M.J."/>
            <person name="Galgiani J.N."/>
            <person name="Kirkland T.N."/>
            <person name="Cole G.T."/>
            <person name="Birren B.W."/>
            <person name="Henn M.R."/>
            <person name="Taylor J.W."/>
            <person name="Rounsley S.D."/>
        </authorList>
    </citation>
    <scope>NUCLEOTIDE SEQUENCE [LARGE SCALE GENOMIC DNA]</scope>
    <source>
        <strain evidence="3">RMSCC 2394</strain>
    </source>
</reference>
<evidence type="ECO:0000256" key="1">
    <source>
        <dbReference type="SAM" id="MobiDB-lite"/>
    </source>
</evidence>
<dbReference type="Proteomes" id="UP000054565">
    <property type="component" value="Unassembled WGS sequence"/>
</dbReference>
<dbReference type="STRING" id="404692.A0A0J6YCN0"/>
<organism evidence="2 3">
    <name type="scientific">Coccidioides immitis RMSCC 2394</name>
    <dbReference type="NCBI Taxonomy" id="404692"/>
    <lineage>
        <taxon>Eukaryota</taxon>
        <taxon>Fungi</taxon>
        <taxon>Dikarya</taxon>
        <taxon>Ascomycota</taxon>
        <taxon>Pezizomycotina</taxon>
        <taxon>Eurotiomycetes</taxon>
        <taxon>Eurotiomycetidae</taxon>
        <taxon>Onygenales</taxon>
        <taxon>Onygenaceae</taxon>
        <taxon>Coccidioides</taxon>
    </lineage>
</organism>